<organism evidence="1 2">
    <name type="scientific">Pyropia yezoensis</name>
    <name type="common">Susabi-nori</name>
    <name type="synonym">Porphyra yezoensis</name>
    <dbReference type="NCBI Taxonomy" id="2788"/>
    <lineage>
        <taxon>Eukaryota</taxon>
        <taxon>Rhodophyta</taxon>
        <taxon>Bangiophyceae</taxon>
        <taxon>Bangiales</taxon>
        <taxon>Bangiaceae</taxon>
        <taxon>Pyropia</taxon>
    </lineage>
</organism>
<dbReference type="Proteomes" id="UP000798662">
    <property type="component" value="Chromosome 3"/>
</dbReference>
<sequence length="163" mass="16799">MRVTHGVAEAIDRTAALALLLKGALTEVPRDTLLDPAYAPVRAAAPGWAPAVTEIAGGGTYRAEGWGVTIIGGANVVHSIEAALWAAATADTYRDAILAAINLVNDTDMTAAIAGALVGALWGEEAIPTPWLDALKWRNHIEGMGEELRAAAQDRAPAGARAG</sequence>
<protein>
    <submittedName>
        <fullName evidence="1">Uncharacterized protein</fullName>
    </submittedName>
</protein>
<keyword evidence="2" id="KW-1185">Reference proteome</keyword>
<gene>
    <name evidence="1" type="ORF">I4F81_011057</name>
</gene>
<dbReference type="EMBL" id="CM020620">
    <property type="protein sequence ID" value="KAK1868572.1"/>
    <property type="molecule type" value="Genomic_DNA"/>
</dbReference>
<name>A0ACC3CFM6_PYRYE</name>
<reference evidence="1" key="1">
    <citation type="submission" date="2019-11" db="EMBL/GenBank/DDBJ databases">
        <title>Nori genome reveals adaptations in red seaweeds to the harsh intertidal environment.</title>
        <authorList>
            <person name="Wang D."/>
            <person name="Mao Y."/>
        </authorList>
    </citation>
    <scope>NUCLEOTIDE SEQUENCE</scope>
    <source>
        <tissue evidence="1">Gametophyte</tissue>
    </source>
</reference>
<accession>A0ACC3CFM6</accession>
<evidence type="ECO:0000313" key="1">
    <source>
        <dbReference type="EMBL" id="KAK1868572.1"/>
    </source>
</evidence>
<comment type="caution">
    <text evidence="1">The sequence shown here is derived from an EMBL/GenBank/DDBJ whole genome shotgun (WGS) entry which is preliminary data.</text>
</comment>
<evidence type="ECO:0000313" key="2">
    <source>
        <dbReference type="Proteomes" id="UP000798662"/>
    </source>
</evidence>
<proteinExistence type="predicted"/>